<gene>
    <name evidence="4" type="ORF">CEUR00632_LOCUS1827</name>
</gene>
<protein>
    <recommendedName>
        <fullName evidence="5">Armadillo repeat-containing protein 6</fullName>
    </recommendedName>
</protein>
<dbReference type="InterPro" id="IPR000225">
    <property type="entry name" value="Armadillo"/>
</dbReference>
<dbReference type="AlphaFoldDB" id="A0A7R9V124"/>
<organism evidence="4">
    <name type="scientific">Chlamydomonas euryale</name>
    <dbReference type="NCBI Taxonomy" id="1486919"/>
    <lineage>
        <taxon>Eukaryota</taxon>
        <taxon>Viridiplantae</taxon>
        <taxon>Chlorophyta</taxon>
        <taxon>core chlorophytes</taxon>
        <taxon>Chlorophyceae</taxon>
        <taxon>CS clade</taxon>
        <taxon>Chlamydomonadales</taxon>
        <taxon>Chlamydomonadaceae</taxon>
        <taxon>Chlamydomonas</taxon>
    </lineage>
</organism>
<feature type="repeat" description="ARM" evidence="2">
    <location>
        <begin position="400"/>
        <end position="444"/>
    </location>
</feature>
<dbReference type="PANTHER" id="PTHR22895:SF0">
    <property type="entry name" value="ARMADILLO REPEAT-CONTAINING PROTEIN 6"/>
    <property type="match status" value="1"/>
</dbReference>
<dbReference type="PROSITE" id="PS50176">
    <property type="entry name" value="ARM_REPEAT"/>
    <property type="match status" value="1"/>
</dbReference>
<evidence type="ECO:0000256" key="3">
    <source>
        <dbReference type="SAM" id="MobiDB-lite"/>
    </source>
</evidence>
<evidence type="ECO:0000256" key="2">
    <source>
        <dbReference type="PROSITE-ProRule" id="PRU00259"/>
    </source>
</evidence>
<proteinExistence type="predicted"/>
<dbReference type="Gene3D" id="1.25.10.10">
    <property type="entry name" value="Leucine-rich Repeat Variant"/>
    <property type="match status" value="1"/>
</dbReference>
<name>A0A7R9V124_9CHLO</name>
<keyword evidence="1" id="KW-0677">Repeat</keyword>
<accession>A0A7R9V124</accession>
<sequence>MSQKWPPPKPKLAQEDFDEAVKTNIDDFDMAPEEAVQNAIEEFTVQGYDLSAVVKAAGGVDTDNHPLTAASAALAAALESSDNSSGVATLLEAVEQALSAEDAAEITALSQVAIKSKCLAPVLDAARVCADDLPNGRTALLLSLAVARQAMGLPAPEVRDSFAESNGSELLVRLMDKAQGDAPLSTALALTAEAAMTLAEKNKQSLFVSGFGAKALSQLSQSCAHAEAAEKLALTRSLCASLASLVNSDDPRAEASHAFKNTLQLAKDCDAANVLLQALRATAEDADSYCATLAAVARFAANDEICRQFADGGCVEDMLAALKRHAGDRAISRGVLLTLRQLANSDAVKTLLAEHGALQLLVALCGGEGAPDDVVEHALGLLASMMLRQPDIASQAASVGADDALICALSQRASSGAVLRQACAALRNMVVRNPELRAPLLAKGAEERLRAAKSAHAKVLSDVASAALRDLGLDNYSDAAPPPVTKKPINFRPDQEMSEKWVIDRS</sequence>
<evidence type="ECO:0000256" key="1">
    <source>
        <dbReference type="ARBA" id="ARBA00022737"/>
    </source>
</evidence>
<feature type="region of interest" description="Disordered" evidence="3">
    <location>
        <begin position="477"/>
        <end position="506"/>
    </location>
</feature>
<dbReference type="InterPro" id="IPR016024">
    <property type="entry name" value="ARM-type_fold"/>
</dbReference>
<evidence type="ECO:0008006" key="5">
    <source>
        <dbReference type="Google" id="ProtNLM"/>
    </source>
</evidence>
<evidence type="ECO:0000313" key="4">
    <source>
        <dbReference type="EMBL" id="CAD8281792.1"/>
    </source>
</evidence>
<dbReference type="SUPFAM" id="SSF48371">
    <property type="entry name" value="ARM repeat"/>
    <property type="match status" value="1"/>
</dbReference>
<feature type="compositionally biased region" description="Basic and acidic residues" evidence="3">
    <location>
        <begin position="493"/>
        <end position="506"/>
    </location>
</feature>
<reference evidence="4" key="1">
    <citation type="submission" date="2021-01" db="EMBL/GenBank/DDBJ databases">
        <authorList>
            <person name="Corre E."/>
            <person name="Pelletier E."/>
            <person name="Niang G."/>
            <person name="Scheremetjew M."/>
            <person name="Finn R."/>
            <person name="Kale V."/>
            <person name="Holt S."/>
            <person name="Cochrane G."/>
            <person name="Meng A."/>
            <person name="Brown T."/>
            <person name="Cohen L."/>
        </authorList>
    </citation>
    <scope>NUCLEOTIDE SEQUENCE</scope>
    <source>
        <strain evidence="4">CCMP219</strain>
    </source>
</reference>
<dbReference type="EMBL" id="HBEC01003996">
    <property type="protein sequence ID" value="CAD8281792.1"/>
    <property type="molecule type" value="Transcribed_RNA"/>
</dbReference>
<dbReference type="PANTHER" id="PTHR22895">
    <property type="entry name" value="ARMADILLO REPEAT-CONTAINING PROTEIN 6"/>
    <property type="match status" value="1"/>
</dbReference>
<dbReference type="InterPro" id="IPR011989">
    <property type="entry name" value="ARM-like"/>
</dbReference>